<feature type="compositionally biased region" description="Basic and acidic residues" evidence="1">
    <location>
        <begin position="9"/>
        <end position="26"/>
    </location>
</feature>
<dbReference type="EMBL" id="CADCXV010001139">
    <property type="protein sequence ID" value="CAB0041889.1"/>
    <property type="molecule type" value="Genomic_DNA"/>
</dbReference>
<keyword evidence="2" id="KW-0812">Transmembrane</keyword>
<feature type="transmembrane region" description="Helical" evidence="2">
    <location>
        <begin position="111"/>
        <end position="129"/>
    </location>
</feature>
<gene>
    <name evidence="3" type="ORF">TBRA_LOCUS13533</name>
</gene>
<feature type="region of interest" description="Disordered" evidence="1">
    <location>
        <begin position="327"/>
        <end position="371"/>
    </location>
</feature>
<keyword evidence="2" id="KW-1133">Transmembrane helix</keyword>
<reference evidence="3 4" key="1">
    <citation type="submission" date="2020-02" db="EMBL/GenBank/DDBJ databases">
        <authorList>
            <person name="Ferguson B K."/>
        </authorList>
    </citation>
    <scope>NUCLEOTIDE SEQUENCE [LARGE SCALE GENOMIC DNA]</scope>
</reference>
<accession>A0A6H5IX09</accession>
<sequence length="437" mass="49189">QQAAIDAEVGEREVHGNKEREREREEIWRGRRAPIRAPSCWGAICSSGGLDPVVSSSSTTARPDRISPSQCTEIYQIRRRVQKRNLSCVVFITVLQRGLRVGAAARLPVHRSSLLAALFTIAMIIMIAADRHINVYWHPLYPRRRGLTANTRYESAKIYPTAYRCQPDGNLTRARTLWLDQRNRHSRSAPNTALSIYTVQLAHSGQPHRLSEIRRWHSGASVALVAKLACRIKIGSGAAQTDECKSRCIFQFTICSCRNISAARSNVGCCIRCLYMPCRDYNAPIFRCMNSATCAHTVAASALVLNDIRCEMRTTTITTTSRVEGGLKCPSESSGRSAAARAERATKKVEEKKGPRKRERERDQINKSTRDRMKLHESIDIRREHTTELNAIAPLLPSSRLNLRLCVSTLLTRTHTYTRIPSFVSCRCPAEYTRRVA</sequence>
<dbReference type="Proteomes" id="UP000479190">
    <property type="component" value="Unassembled WGS sequence"/>
</dbReference>
<keyword evidence="4" id="KW-1185">Reference proteome</keyword>
<dbReference type="AlphaFoldDB" id="A0A6H5IX09"/>
<proteinExistence type="predicted"/>
<protein>
    <submittedName>
        <fullName evidence="3">Uncharacterized protein</fullName>
    </submittedName>
</protein>
<feature type="compositionally biased region" description="Basic and acidic residues" evidence="1">
    <location>
        <begin position="341"/>
        <end position="371"/>
    </location>
</feature>
<evidence type="ECO:0000313" key="3">
    <source>
        <dbReference type="EMBL" id="CAB0041889.1"/>
    </source>
</evidence>
<evidence type="ECO:0000313" key="4">
    <source>
        <dbReference type="Proteomes" id="UP000479190"/>
    </source>
</evidence>
<name>A0A6H5IX09_9HYME</name>
<feature type="compositionally biased region" description="Low complexity" evidence="1">
    <location>
        <begin position="331"/>
        <end position="340"/>
    </location>
</feature>
<keyword evidence="2" id="KW-0472">Membrane</keyword>
<feature type="non-terminal residue" evidence="3">
    <location>
        <position position="1"/>
    </location>
</feature>
<feature type="region of interest" description="Disordered" evidence="1">
    <location>
        <begin position="1"/>
        <end position="26"/>
    </location>
</feature>
<evidence type="ECO:0000256" key="2">
    <source>
        <dbReference type="SAM" id="Phobius"/>
    </source>
</evidence>
<evidence type="ECO:0000256" key="1">
    <source>
        <dbReference type="SAM" id="MobiDB-lite"/>
    </source>
</evidence>
<organism evidence="3 4">
    <name type="scientific">Trichogramma brassicae</name>
    <dbReference type="NCBI Taxonomy" id="86971"/>
    <lineage>
        <taxon>Eukaryota</taxon>
        <taxon>Metazoa</taxon>
        <taxon>Ecdysozoa</taxon>
        <taxon>Arthropoda</taxon>
        <taxon>Hexapoda</taxon>
        <taxon>Insecta</taxon>
        <taxon>Pterygota</taxon>
        <taxon>Neoptera</taxon>
        <taxon>Endopterygota</taxon>
        <taxon>Hymenoptera</taxon>
        <taxon>Apocrita</taxon>
        <taxon>Proctotrupomorpha</taxon>
        <taxon>Chalcidoidea</taxon>
        <taxon>Trichogrammatidae</taxon>
        <taxon>Trichogramma</taxon>
    </lineage>
</organism>